<organism evidence="4">
    <name type="scientific">candidate division TA06 bacterium ADurb.Bin131</name>
    <dbReference type="NCBI Taxonomy" id="1852827"/>
    <lineage>
        <taxon>Bacteria</taxon>
        <taxon>Bacteria division TA06</taxon>
    </lineage>
</organism>
<accession>A0A1V6C999</accession>
<dbReference type="Gene3D" id="3.40.109.10">
    <property type="entry name" value="NADH Oxidase"/>
    <property type="match status" value="1"/>
</dbReference>
<protein>
    <submittedName>
        <fullName evidence="4">NADH dehydrogenase</fullName>
        <ecNumber evidence="4">1.6.99.3</ecNumber>
    </submittedName>
</protein>
<sequence>MDAIEAIKKRRTIRRFLQDPIPFNDLKDLIDAARLAPSGGNLQPCEFMVIDDANLLEGVFSTLAWAAYLGQEGKPKEGEKPVAYIVVLINKEKQTSTPYADVSAAIENILLSAFAKGIGTCWIGSVQKEKLTQFLNIPENYSIQYVVALGYPAEKAVVEEEHGSLKYWRDEKGVHHVPKRRIDDILHHNKIRNF</sequence>
<name>A0A1V6C999_UNCT6</name>
<evidence type="ECO:0000256" key="2">
    <source>
        <dbReference type="ARBA" id="ARBA00023002"/>
    </source>
</evidence>
<evidence type="ECO:0000256" key="1">
    <source>
        <dbReference type="ARBA" id="ARBA00007118"/>
    </source>
</evidence>
<dbReference type="PANTHER" id="PTHR43673:SF10">
    <property type="entry name" value="NADH DEHYDROGENASE_NAD(P)H NITROREDUCTASE XCC3605-RELATED"/>
    <property type="match status" value="1"/>
</dbReference>
<dbReference type="GO" id="GO:0016491">
    <property type="term" value="F:oxidoreductase activity"/>
    <property type="evidence" value="ECO:0007669"/>
    <property type="project" value="UniProtKB-KW"/>
</dbReference>
<dbReference type="EMBL" id="MWDQ01000079">
    <property type="protein sequence ID" value="OQB73486.1"/>
    <property type="molecule type" value="Genomic_DNA"/>
</dbReference>
<feature type="domain" description="Nitroreductase" evidence="3">
    <location>
        <begin position="7"/>
        <end position="151"/>
    </location>
</feature>
<reference evidence="4" key="1">
    <citation type="submission" date="2017-02" db="EMBL/GenBank/DDBJ databases">
        <title>Delving into the versatile metabolic prowess of the omnipresent phylum Bacteroidetes.</title>
        <authorList>
            <person name="Nobu M.K."/>
            <person name="Mei R."/>
            <person name="Narihiro T."/>
            <person name="Kuroda K."/>
            <person name="Liu W.-T."/>
        </authorList>
    </citation>
    <scope>NUCLEOTIDE SEQUENCE</scope>
    <source>
        <strain evidence="4">ADurb.Bin131</strain>
    </source>
</reference>
<dbReference type="CDD" id="cd02062">
    <property type="entry name" value="Nitro_FMN_reductase"/>
    <property type="match status" value="1"/>
</dbReference>
<dbReference type="InterPro" id="IPR000415">
    <property type="entry name" value="Nitroreductase-like"/>
</dbReference>
<dbReference type="EC" id="1.6.99.3" evidence="4"/>
<keyword evidence="2 4" id="KW-0560">Oxidoreductase</keyword>
<dbReference type="PANTHER" id="PTHR43673">
    <property type="entry name" value="NAD(P)H NITROREDUCTASE YDGI-RELATED"/>
    <property type="match status" value="1"/>
</dbReference>
<comment type="similarity">
    <text evidence="1">Belongs to the nitroreductase family.</text>
</comment>
<dbReference type="Pfam" id="PF00881">
    <property type="entry name" value="Nitroreductase"/>
    <property type="match status" value="1"/>
</dbReference>
<dbReference type="SUPFAM" id="SSF55469">
    <property type="entry name" value="FMN-dependent nitroreductase-like"/>
    <property type="match status" value="1"/>
</dbReference>
<dbReference type="InterPro" id="IPR023312">
    <property type="entry name" value="Put_nitroreductase_C_bac"/>
</dbReference>
<evidence type="ECO:0000313" key="4">
    <source>
        <dbReference type="EMBL" id="OQB73486.1"/>
    </source>
</evidence>
<dbReference type="Gene3D" id="2.20.180.10">
    <property type="entry name" value="putative fmn-dependent nitroreductase like domains"/>
    <property type="match status" value="1"/>
</dbReference>
<gene>
    <name evidence="4" type="primary">nox_1</name>
    <name evidence="4" type="ORF">BWX89_00950</name>
</gene>
<dbReference type="AlphaFoldDB" id="A0A1V6C999"/>
<dbReference type="Proteomes" id="UP000485562">
    <property type="component" value="Unassembled WGS sequence"/>
</dbReference>
<comment type="caution">
    <text evidence="4">The sequence shown here is derived from an EMBL/GenBank/DDBJ whole genome shotgun (WGS) entry which is preliminary data.</text>
</comment>
<proteinExistence type="inferred from homology"/>
<dbReference type="InterPro" id="IPR029479">
    <property type="entry name" value="Nitroreductase"/>
</dbReference>
<evidence type="ECO:0000259" key="3">
    <source>
        <dbReference type="Pfam" id="PF00881"/>
    </source>
</evidence>